<evidence type="ECO:0000256" key="2">
    <source>
        <dbReference type="SAM" id="MobiDB-lite"/>
    </source>
</evidence>
<evidence type="ECO:0000313" key="3">
    <source>
        <dbReference type="EMBL" id="CAE2288764.1"/>
    </source>
</evidence>
<dbReference type="EMBL" id="HBKN01013730">
    <property type="protein sequence ID" value="CAE2288764.1"/>
    <property type="molecule type" value="Transcribed_RNA"/>
</dbReference>
<dbReference type="InterPro" id="IPR024185">
    <property type="entry name" value="FTHF_cligase-like_sf"/>
</dbReference>
<reference evidence="3" key="1">
    <citation type="submission" date="2021-01" db="EMBL/GenBank/DDBJ databases">
        <authorList>
            <person name="Corre E."/>
            <person name="Pelletier E."/>
            <person name="Niang G."/>
            <person name="Scheremetjew M."/>
            <person name="Finn R."/>
            <person name="Kale V."/>
            <person name="Holt S."/>
            <person name="Cochrane G."/>
            <person name="Meng A."/>
            <person name="Brown T."/>
            <person name="Cohen L."/>
        </authorList>
    </citation>
    <scope>NUCLEOTIDE SEQUENCE</scope>
    <source>
        <strain evidence="3">CCMP 2712</strain>
    </source>
</reference>
<accession>A0A7S4KAE1</accession>
<dbReference type="Gene3D" id="3.40.50.10420">
    <property type="entry name" value="NagB/RpiA/CoA transferase-like"/>
    <property type="match status" value="1"/>
</dbReference>
<keyword evidence="1" id="KW-0175">Coiled coil</keyword>
<evidence type="ECO:0000256" key="1">
    <source>
        <dbReference type="SAM" id="Coils"/>
    </source>
</evidence>
<organism evidence="3">
    <name type="scientific">Guillardia theta</name>
    <name type="common">Cryptophyte</name>
    <name type="synonym">Cryptomonas phi</name>
    <dbReference type="NCBI Taxonomy" id="55529"/>
    <lineage>
        <taxon>Eukaryota</taxon>
        <taxon>Cryptophyceae</taxon>
        <taxon>Pyrenomonadales</taxon>
        <taxon>Geminigeraceae</taxon>
        <taxon>Guillardia</taxon>
    </lineage>
</organism>
<dbReference type="InterPro" id="IPR037171">
    <property type="entry name" value="NagB/RpiA_transferase-like"/>
</dbReference>
<sequence length="451" mass="50588">MLSSNSLHTALPSSSFPAVTRFEAISSFSLNLFRLTILFLWPSSSSSLSLSCHLPLASLLLSLSSPSLALSPSTSLFSFAHGSSLPARGGSFTICSQSLTQQRRRDQTLSSRRSRCMALKMQAEERDLDEVKYEEERARLDSLAREQMKKQMEESMSEFSQLRNPWKWEIRQRVWGLMEEQDIAREPRPVFHRIPNFEGADRAAMQLCSLSEFKEAKVVKVNPDTPQKEVRYRTLMASKTLMTPQPRLRTGFFSILSLDTIPRDQVRQCCTSVGVAKYGKPLTTEDEIKVDLIVVGSTAVCPRTGARIGKGEGFAELEYGMLRMMGAIDDNTLVVTSVHDAQVVDDIPSEELLKHDVPVDIICTPTRIIRIENRRKKPEGIYWDLLSPEKLAQIKVLQQLKAKIEEETGTKLPTGPSEKLPPLAARSDAIRRGNRGRNNRGRGRGGRRGQA</sequence>
<dbReference type="InterPro" id="IPR002698">
    <property type="entry name" value="FTHF_cligase"/>
</dbReference>
<dbReference type="AlphaFoldDB" id="A0A7S4KAE1"/>
<feature type="compositionally biased region" description="Basic residues" evidence="2">
    <location>
        <begin position="432"/>
        <end position="451"/>
    </location>
</feature>
<name>A0A7S4KAE1_GUITH</name>
<dbReference type="FunFam" id="3.40.50.10420:FF:000004">
    <property type="entry name" value="5-formyltetrahydrofolate cyclo-ligase-like protein COG0212"/>
    <property type="match status" value="1"/>
</dbReference>
<feature type="coiled-coil region" evidence="1">
    <location>
        <begin position="121"/>
        <end position="153"/>
    </location>
</feature>
<proteinExistence type="predicted"/>
<gene>
    <name evidence="3" type="ORF">GTHE00462_LOCUS10698</name>
</gene>
<protein>
    <recommendedName>
        <fullName evidence="4">5-formyltetrahydrofolate cyclo-ligase</fullName>
    </recommendedName>
</protein>
<evidence type="ECO:0008006" key="4">
    <source>
        <dbReference type="Google" id="ProtNLM"/>
    </source>
</evidence>
<dbReference type="PANTHER" id="PTHR13017">
    <property type="entry name" value="5-FORMYLTETRAHYDROFOLATE CYCLO-LIGASE-RELATED"/>
    <property type="match status" value="1"/>
</dbReference>
<dbReference type="GO" id="GO:0005737">
    <property type="term" value="C:cytoplasm"/>
    <property type="evidence" value="ECO:0007669"/>
    <property type="project" value="TreeGrafter"/>
</dbReference>
<dbReference type="PANTHER" id="PTHR13017:SF0">
    <property type="entry name" value="METHENYLTETRAHYDROFOLATE SYNTHASE DOMAIN-CONTAINING PROTEIN"/>
    <property type="match status" value="1"/>
</dbReference>
<dbReference type="Pfam" id="PF01812">
    <property type="entry name" value="5-FTHF_cyc-lig"/>
    <property type="match status" value="1"/>
</dbReference>
<feature type="region of interest" description="Disordered" evidence="2">
    <location>
        <begin position="405"/>
        <end position="451"/>
    </location>
</feature>
<dbReference type="SUPFAM" id="SSF100950">
    <property type="entry name" value="NagB/RpiA/CoA transferase-like"/>
    <property type="match status" value="1"/>
</dbReference>